<gene>
    <name evidence="2" type="ORF">NQ317_013809</name>
</gene>
<dbReference type="Proteomes" id="UP001162164">
    <property type="component" value="Unassembled WGS sequence"/>
</dbReference>
<dbReference type="EMBL" id="JAPWTJ010005098">
    <property type="protein sequence ID" value="KAJ8940093.1"/>
    <property type="molecule type" value="Genomic_DNA"/>
</dbReference>
<reference evidence="2" key="1">
    <citation type="journal article" date="2023" name="Insect Mol. Biol.">
        <title>Genome sequencing provides insights into the evolution of gene families encoding plant cell wall-degrading enzymes in longhorned beetles.</title>
        <authorList>
            <person name="Shin N.R."/>
            <person name="Okamura Y."/>
            <person name="Kirsch R."/>
            <person name="Pauchet Y."/>
        </authorList>
    </citation>
    <scope>NUCLEOTIDE SEQUENCE</scope>
    <source>
        <strain evidence="2">MMC_N1</strain>
    </source>
</reference>
<evidence type="ECO:0008006" key="4">
    <source>
        <dbReference type="Google" id="ProtNLM"/>
    </source>
</evidence>
<protein>
    <recommendedName>
        <fullName evidence="4">Reverse transcriptase domain-containing protein</fullName>
    </recommendedName>
</protein>
<keyword evidence="3" id="KW-1185">Reference proteome</keyword>
<accession>A0ABQ9IQJ6</accession>
<sequence>MQLSNRGYDDVLDMEKPDGVELIAYADDLAIVVTDKKEKGIKKRRKHDQESGPMVKRKSDEINRSHSEKHIRRPAKTERTIAALRKITPNVGGPTQKKREALAHVVNSVIMYGAQIWNGAMRIKRHKQKIQTTQRKMALKIISGYRTVSAEGALVVAGQIPLHLMARERRERYEAEGDKKEAKREARRNTYERWQEDGEY</sequence>
<evidence type="ECO:0000313" key="3">
    <source>
        <dbReference type="Proteomes" id="UP001162164"/>
    </source>
</evidence>
<feature type="region of interest" description="Disordered" evidence="1">
    <location>
        <begin position="172"/>
        <end position="200"/>
    </location>
</feature>
<comment type="caution">
    <text evidence="2">The sequence shown here is derived from an EMBL/GenBank/DDBJ whole genome shotgun (WGS) entry which is preliminary data.</text>
</comment>
<feature type="compositionally biased region" description="Basic and acidic residues" evidence="1">
    <location>
        <begin position="57"/>
        <end position="68"/>
    </location>
</feature>
<evidence type="ECO:0000256" key="1">
    <source>
        <dbReference type="SAM" id="MobiDB-lite"/>
    </source>
</evidence>
<name>A0ABQ9IQJ6_9CUCU</name>
<evidence type="ECO:0000313" key="2">
    <source>
        <dbReference type="EMBL" id="KAJ8940093.1"/>
    </source>
</evidence>
<organism evidence="2 3">
    <name type="scientific">Molorchus minor</name>
    <dbReference type="NCBI Taxonomy" id="1323400"/>
    <lineage>
        <taxon>Eukaryota</taxon>
        <taxon>Metazoa</taxon>
        <taxon>Ecdysozoa</taxon>
        <taxon>Arthropoda</taxon>
        <taxon>Hexapoda</taxon>
        <taxon>Insecta</taxon>
        <taxon>Pterygota</taxon>
        <taxon>Neoptera</taxon>
        <taxon>Endopterygota</taxon>
        <taxon>Coleoptera</taxon>
        <taxon>Polyphaga</taxon>
        <taxon>Cucujiformia</taxon>
        <taxon>Chrysomeloidea</taxon>
        <taxon>Cerambycidae</taxon>
        <taxon>Lamiinae</taxon>
        <taxon>Monochamini</taxon>
        <taxon>Molorchus</taxon>
    </lineage>
</organism>
<proteinExistence type="predicted"/>
<feature type="region of interest" description="Disordered" evidence="1">
    <location>
        <begin position="37"/>
        <end position="74"/>
    </location>
</feature>